<organism evidence="1 2">
    <name type="scientific">Armillaria gallica</name>
    <name type="common">Bulbous honey fungus</name>
    <name type="synonym">Armillaria bulbosa</name>
    <dbReference type="NCBI Taxonomy" id="47427"/>
    <lineage>
        <taxon>Eukaryota</taxon>
        <taxon>Fungi</taxon>
        <taxon>Dikarya</taxon>
        <taxon>Basidiomycota</taxon>
        <taxon>Agaricomycotina</taxon>
        <taxon>Agaricomycetes</taxon>
        <taxon>Agaricomycetidae</taxon>
        <taxon>Agaricales</taxon>
        <taxon>Marasmiineae</taxon>
        <taxon>Physalacriaceae</taxon>
        <taxon>Armillaria</taxon>
    </lineage>
</organism>
<proteinExistence type="predicted"/>
<keyword evidence="2" id="KW-1185">Reference proteome</keyword>
<protein>
    <submittedName>
        <fullName evidence="1">Uncharacterized protein</fullName>
    </submittedName>
</protein>
<accession>A0A2H3CYS2</accession>
<gene>
    <name evidence="1" type="ORF">ARMGADRAFT_78224</name>
</gene>
<reference evidence="2" key="1">
    <citation type="journal article" date="2017" name="Nat. Ecol. Evol.">
        <title>Genome expansion and lineage-specific genetic innovations in the forest pathogenic fungi Armillaria.</title>
        <authorList>
            <person name="Sipos G."/>
            <person name="Prasanna A.N."/>
            <person name="Walter M.C."/>
            <person name="O'Connor E."/>
            <person name="Balint B."/>
            <person name="Krizsan K."/>
            <person name="Kiss B."/>
            <person name="Hess J."/>
            <person name="Varga T."/>
            <person name="Slot J."/>
            <person name="Riley R."/>
            <person name="Boka B."/>
            <person name="Rigling D."/>
            <person name="Barry K."/>
            <person name="Lee J."/>
            <person name="Mihaltcheva S."/>
            <person name="LaButti K."/>
            <person name="Lipzen A."/>
            <person name="Waldron R."/>
            <person name="Moloney N.M."/>
            <person name="Sperisen C."/>
            <person name="Kredics L."/>
            <person name="Vagvoelgyi C."/>
            <person name="Patrignani A."/>
            <person name="Fitzpatrick D."/>
            <person name="Nagy I."/>
            <person name="Doyle S."/>
            <person name="Anderson J.B."/>
            <person name="Grigoriev I.V."/>
            <person name="Gueldener U."/>
            <person name="Muensterkoetter M."/>
            <person name="Nagy L.G."/>
        </authorList>
    </citation>
    <scope>NUCLEOTIDE SEQUENCE [LARGE SCALE GENOMIC DNA]</scope>
    <source>
        <strain evidence="2">Ar21-2</strain>
    </source>
</reference>
<sequence>MVAKTMHHVANFAANRIAYMTFNYTSLPENRDCILLAWLPDADPGHHFAQSQVFSVTDPETTTSRLISSGISSTLSVSRCARLLLVLGFRVHDEYFPTEPLVIHWELHPHHRS</sequence>
<name>A0A2H3CYS2_ARMGA</name>
<dbReference type="AlphaFoldDB" id="A0A2H3CYS2"/>
<dbReference type="EMBL" id="KZ293745">
    <property type="protein sequence ID" value="PBK80446.1"/>
    <property type="molecule type" value="Genomic_DNA"/>
</dbReference>
<dbReference type="Proteomes" id="UP000217790">
    <property type="component" value="Unassembled WGS sequence"/>
</dbReference>
<evidence type="ECO:0000313" key="2">
    <source>
        <dbReference type="Proteomes" id="UP000217790"/>
    </source>
</evidence>
<dbReference type="OrthoDB" id="3010281at2759"/>
<evidence type="ECO:0000313" key="1">
    <source>
        <dbReference type="EMBL" id="PBK80446.1"/>
    </source>
</evidence>
<dbReference type="InParanoid" id="A0A2H3CYS2"/>